<reference evidence="2" key="1">
    <citation type="journal article" date="2007" name="Plasmid">
        <title>Sequence analysis and characterizations of two novel plasmids isolated from Thermus sp. 4C.</title>
        <authorList>
            <person name="Ruan L."/>
            <person name="Xu X."/>
        </authorList>
    </citation>
    <scope>NUCLEOTIDE SEQUENCE</scope>
    <source>
        <strain evidence="2">4C</strain>
        <plasmid evidence="2">pL4C</plasmid>
    </source>
</reference>
<organism evidence="2">
    <name type="scientific">Thermus sp. 4C</name>
    <dbReference type="NCBI Taxonomy" id="446041"/>
    <lineage>
        <taxon>Bacteria</taxon>
        <taxon>Thermotogati</taxon>
        <taxon>Deinococcota</taxon>
        <taxon>Deinococci</taxon>
        <taxon>Thermales</taxon>
        <taxon>Thermaceae</taxon>
        <taxon>Thermus</taxon>
    </lineage>
</organism>
<protein>
    <submittedName>
        <fullName evidence="2">Uncharacterized protein</fullName>
    </submittedName>
</protein>
<sequence length="86" mass="9507">MRPWARAGRRRAKRRALNQVQHFPGNEDAPFIVLLKVLRLPVQALQAGRFQLPAIGEADRDAPRPAAHGARHHTTSGRGTRNSGAQ</sequence>
<feature type="compositionally biased region" description="Polar residues" evidence="1">
    <location>
        <begin position="76"/>
        <end position="86"/>
    </location>
</feature>
<proteinExistence type="predicted"/>
<dbReference type="EMBL" id="EF407946">
    <property type="protein sequence ID" value="ABQ95618.1"/>
    <property type="molecule type" value="Genomic_DNA"/>
</dbReference>
<accession>A6MN74</accession>
<keyword evidence="2" id="KW-0614">Plasmid</keyword>
<dbReference type="AlphaFoldDB" id="A6MN74"/>
<feature type="region of interest" description="Disordered" evidence="1">
    <location>
        <begin position="56"/>
        <end position="86"/>
    </location>
</feature>
<geneLocation type="plasmid" evidence="2">
    <name>pL4C</name>
</geneLocation>
<evidence type="ECO:0000313" key="2">
    <source>
        <dbReference type="EMBL" id="ABQ95618.1"/>
    </source>
</evidence>
<evidence type="ECO:0000256" key="1">
    <source>
        <dbReference type="SAM" id="MobiDB-lite"/>
    </source>
</evidence>
<name>A6MN74_9DEIN</name>